<protein>
    <submittedName>
        <fullName evidence="2">Uncharacterized protein</fullName>
    </submittedName>
</protein>
<proteinExistence type="predicted"/>
<evidence type="ECO:0000256" key="1">
    <source>
        <dbReference type="SAM" id="Coils"/>
    </source>
</evidence>
<keyword evidence="1" id="KW-0175">Coiled coil</keyword>
<name>A0ABS8XFM5_9BURK</name>
<gene>
    <name evidence="2" type="ORF">LXT12_20785</name>
</gene>
<dbReference type="EMBL" id="JAJTWT010000010">
    <property type="protein sequence ID" value="MCE4539689.1"/>
    <property type="molecule type" value="Genomic_DNA"/>
</dbReference>
<dbReference type="Proteomes" id="UP001201463">
    <property type="component" value="Unassembled WGS sequence"/>
</dbReference>
<reference evidence="2 3" key="1">
    <citation type="submission" date="2021-12" db="EMBL/GenBank/DDBJ databases">
        <title>Genome seq of p7.</title>
        <authorList>
            <person name="Seo T."/>
        </authorList>
    </citation>
    <scope>NUCLEOTIDE SEQUENCE [LARGE SCALE GENOMIC DNA]</scope>
    <source>
        <strain evidence="2 3">P7</strain>
    </source>
</reference>
<accession>A0ABS8XFM5</accession>
<organism evidence="2 3">
    <name type="scientific">Pelomonas caseinilytica</name>
    <dbReference type="NCBI Taxonomy" id="2906763"/>
    <lineage>
        <taxon>Bacteria</taxon>
        <taxon>Pseudomonadati</taxon>
        <taxon>Pseudomonadota</taxon>
        <taxon>Betaproteobacteria</taxon>
        <taxon>Burkholderiales</taxon>
        <taxon>Sphaerotilaceae</taxon>
        <taxon>Roseateles</taxon>
    </lineage>
</organism>
<keyword evidence="3" id="KW-1185">Reference proteome</keyword>
<sequence>MSKSILTVGLSLASPDTKYENFRSRVSLLDWDIVLFRPLINEFWGAYVDHYQGKPSLDDSSSFQLKEACEHWRREIKQAIETGKTVVVYLSAVQEVYIDTGERQYSGTGRNQKTTRIVAPYTNYAAIPADLKPVNATGTAMKLAPLGAEVLAPYWAEFSPSSEYKVLLAATTIRPFIFTKNGDKPVATILRSKGSTGALVLLPDIDFYPDSFFKQQAKEQVWTTAAKQFAAKLVSCIVALDKALHAAADVTPEPDWATDSIFILEPERRLRSELLEAEGRLEAAQREMESKQTALRSAGQLRALLYEKGKPLECAIVEALIKLGFSAAPYKDSQSEFDVVFQSSEGRLLGEAEGKDSKAINVDKLRQLAMNIHEDLQRDEVAKPAKGVLFGNGFRLTRPSEREPQFTEKCISAAVSSSTALVSTSDLFKVAQFLAEQPDEAFASSCRQAMLNGVGLIVLPMVPAREMPAPEAVAKG</sequence>
<evidence type="ECO:0000313" key="3">
    <source>
        <dbReference type="Proteomes" id="UP001201463"/>
    </source>
</evidence>
<feature type="coiled-coil region" evidence="1">
    <location>
        <begin position="267"/>
        <end position="301"/>
    </location>
</feature>
<comment type="caution">
    <text evidence="2">The sequence shown here is derived from an EMBL/GenBank/DDBJ whole genome shotgun (WGS) entry which is preliminary data.</text>
</comment>
<evidence type="ECO:0000313" key="2">
    <source>
        <dbReference type="EMBL" id="MCE4539689.1"/>
    </source>
</evidence>
<dbReference type="RefSeq" id="WP_233394210.1">
    <property type="nucleotide sequence ID" value="NZ_JAJTWT010000010.1"/>
</dbReference>